<feature type="domain" description="Zinc finger ZPR1-type" evidence="7">
    <location>
        <begin position="294"/>
        <end position="460"/>
    </location>
</feature>
<dbReference type="InterPro" id="IPR040141">
    <property type="entry name" value="ZPR1"/>
</dbReference>
<reference evidence="8" key="1">
    <citation type="submission" date="2021-03" db="EMBL/GenBank/DDBJ databases">
        <authorList>
            <person name="Tagirdzhanova G."/>
        </authorList>
    </citation>
    <scope>NUCLEOTIDE SEQUENCE</scope>
</reference>
<evidence type="ECO:0000256" key="6">
    <source>
        <dbReference type="SAM" id="MobiDB-lite"/>
    </source>
</evidence>
<evidence type="ECO:0000313" key="9">
    <source>
        <dbReference type="Proteomes" id="UP000664521"/>
    </source>
</evidence>
<dbReference type="SMART" id="SM00709">
    <property type="entry name" value="Zpr1"/>
    <property type="match status" value="2"/>
</dbReference>
<proteinExistence type="inferred from homology"/>
<dbReference type="GO" id="GO:0005634">
    <property type="term" value="C:nucleus"/>
    <property type="evidence" value="ECO:0007669"/>
    <property type="project" value="TreeGrafter"/>
</dbReference>
<dbReference type="InterPro" id="IPR004457">
    <property type="entry name" value="Znf_ZPR1"/>
</dbReference>
<keyword evidence="2" id="KW-0479">Metal-binding</keyword>
<dbReference type="InterPro" id="IPR042451">
    <property type="entry name" value="ZPR1_A/B_dom"/>
</dbReference>
<accession>A0A8H3PG80</accession>
<gene>
    <name evidence="8" type="primary">ZPR1</name>
    <name evidence="8" type="ORF">HETSPECPRED_002185</name>
</gene>
<evidence type="ECO:0000313" key="8">
    <source>
        <dbReference type="EMBL" id="CAF9940157.1"/>
    </source>
</evidence>
<feature type="domain" description="Zinc finger ZPR1-type" evidence="7">
    <location>
        <begin position="63"/>
        <end position="220"/>
    </location>
</feature>
<keyword evidence="9" id="KW-1185">Reference proteome</keyword>
<feature type="region of interest" description="Disordered" evidence="6">
    <location>
        <begin position="507"/>
        <end position="531"/>
    </location>
</feature>
<dbReference type="Pfam" id="PF22794">
    <property type="entry name" value="jr-ZPR1"/>
    <property type="match status" value="2"/>
</dbReference>
<dbReference type="InterPro" id="IPR042452">
    <property type="entry name" value="ZPR1_Znf1/2"/>
</dbReference>
<evidence type="ECO:0000256" key="3">
    <source>
        <dbReference type="ARBA" id="ARBA00022737"/>
    </source>
</evidence>
<keyword evidence="4 8" id="KW-0863">Zinc-finger</keyword>
<dbReference type="FunFam" id="2.60.120.1040:FF:000001">
    <property type="entry name" value="Zinc finger protein ZPR1"/>
    <property type="match status" value="1"/>
</dbReference>
<dbReference type="GO" id="GO:0008270">
    <property type="term" value="F:zinc ion binding"/>
    <property type="evidence" value="ECO:0007669"/>
    <property type="project" value="UniProtKB-KW"/>
</dbReference>
<dbReference type="NCBIfam" id="TIGR00310">
    <property type="entry name" value="ZPR1_znf"/>
    <property type="match status" value="2"/>
</dbReference>
<dbReference type="OrthoDB" id="308464at2759"/>
<comment type="similarity">
    <text evidence="1">Belongs to the ZPR1 family.</text>
</comment>
<evidence type="ECO:0000259" key="7">
    <source>
        <dbReference type="SMART" id="SM00709"/>
    </source>
</evidence>
<dbReference type="Pfam" id="PF03367">
    <property type="entry name" value="Zn_ribbon_ZPR1"/>
    <property type="match status" value="2"/>
</dbReference>
<dbReference type="Gene3D" id="2.60.120.1040">
    <property type="entry name" value="ZPR1, A/B domain"/>
    <property type="match status" value="2"/>
</dbReference>
<comment type="caution">
    <text evidence="8">The sequence shown here is derived from an EMBL/GenBank/DDBJ whole genome shotgun (WGS) entry which is preliminary data.</text>
</comment>
<keyword evidence="3" id="KW-0677">Repeat</keyword>
<evidence type="ECO:0000256" key="4">
    <source>
        <dbReference type="ARBA" id="ARBA00022771"/>
    </source>
</evidence>
<evidence type="ECO:0000256" key="1">
    <source>
        <dbReference type="ARBA" id="ARBA00008354"/>
    </source>
</evidence>
<protein>
    <submittedName>
        <fullName evidence="8">Nucleolar zinc-finger protein</fullName>
    </submittedName>
</protein>
<dbReference type="PANTHER" id="PTHR10876:SF0">
    <property type="entry name" value="ZINC FINGER PROTEIN ZPR1"/>
    <property type="match status" value="1"/>
</dbReference>
<dbReference type="EMBL" id="CAJPDS010000146">
    <property type="protein sequence ID" value="CAF9940157.1"/>
    <property type="molecule type" value="Genomic_DNA"/>
</dbReference>
<evidence type="ECO:0000256" key="2">
    <source>
        <dbReference type="ARBA" id="ARBA00022723"/>
    </source>
</evidence>
<dbReference type="FunFam" id="2.60.120.1040:FF:000003">
    <property type="entry name" value="Zinc finger protein zpr1"/>
    <property type="match status" value="1"/>
</dbReference>
<dbReference type="AlphaFoldDB" id="A0A8H3PG80"/>
<dbReference type="Proteomes" id="UP000664521">
    <property type="component" value="Unassembled WGS sequence"/>
</dbReference>
<sequence length="531" mass="59322">MAPREEVEGSTSYEEREEDLFTAIGRRVQDLEIDDTARVKRLDGGDMTEDDRAEAKVIDKIESLCMNCEDNGETRLLLTKIPKFREVILSSFSCDHCGYKNTEVSNAGEIQQKGCKYSLTLHHPLDMEREVIKTETARFRIEDLDFEIPPGHGKITNIEGILSEILTNLEGGQKARKKEEPELFEKIGNICKKLLEMMIGRDMPFTVSIDDPAGNSWIEPSTQDEEKGKYVRQDYPRTQEQNVALGLGKADQVSATNVAQAESTAHIVPQIKSDSGDPMADVEILDGAMYGLDSACPGCSKPAKLNVQLVNIPFFKEVVVSAMNCEHCGYKTSDVKTGGAVPEKGKRLTLKVSAPEDLSRDVLKSESATMHVPECDIEMEAGTLGGRFTTIEGVLTQVRGDLHKVVYGEDDDEHLTNDGMQWKKKEEWSRFFERLDNAIACKIPFTCIMEDPLANSYIQSLTAPEPDPKLLEEEYTRTSEEIEHLGLADMKTKFVKEGEYESEIIAHSVQDSGNQGQAEKFSVSEDEEEEL</sequence>
<dbReference type="Gene3D" id="2.20.25.420">
    <property type="entry name" value="ZPR1, zinc finger domain"/>
    <property type="match status" value="2"/>
</dbReference>
<dbReference type="PANTHER" id="PTHR10876">
    <property type="entry name" value="ZINC FINGER PROTEIN ZPR1"/>
    <property type="match status" value="1"/>
</dbReference>
<organism evidence="8 9">
    <name type="scientific">Heterodermia speciosa</name>
    <dbReference type="NCBI Taxonomy" id="116794"/>
    <lineage>
        <taxon>Eukaryota</taxon>
        <taxon>Fungi</taxon>
        <taxon>Dikarya</taxon>
        <taxon>Ascomycota</taxon>
        <taxon>Pezizomycotina</taxon>
        <taxon>Lecanoromycetes</taxon>
        <taxon>OSLEUM clade</taxon>
        <taxon>Lecanoromycetidae</taxon>
        <taxon>Caliciales</taxon>
        <taxon>Physciaceae</taxon>
        <taxon>Heterodermia</taxon>
    </lineage>
</organism>
<keyword evidence="5" id="KW-0862">Zinc</keyword>
<dbReference type="InterPro" id="IPR056180">
    <property type="entry name" value="ZPR1_jr_dom"/>
</dbReference>
<dbReference type="FunFam" id="2.20.25.420:FF:000001">
    <property type="entry name" value="Zinc finger protein ZPR1"/>
    <property type="match status" value="1"/>
</dbReference>
<name>A0A8H3PG80_9LECA</name>
<evidence type="ECO:0000256" key="5">
    <source>
        <dbReference type="ARBA" id="ARBA00022833"/>
    </source>
</evidence>